<dbReference type="InterPro" id="IPR014031">
    <property type="entry name" value="Ketoacyl_synth_C"/>
</dbReference>
<dbReference type="InterPro" id="IPR050091">
    <property type="entry name" value="PKS_NRPS_Biosynth_Enz"/>
</dbReference>
<dbReference type="PANTHER" id="PTHR43775">
    <property type="entry name" value="FATTY ACID SYNTHASE"/>
    <property type="match status" value="1"/>
</dbReference>
<dbReference type="Pfam" id="PF02801">
    <property type="entry name" value="Ketoacyl-synt_C"/>
    <property type="match status" value="1"/>
</dbReference>
<evidence type="ECO:0000259" key="4">
    <source>
        <dbReference type="PROSITE" id="PS52004"/>
    </source>
</evidence>
<accession>A0AAD1IK37</accession>
<dbReference type="PROSITE" id="PS52004">
    <property type="entry name" value="KS3_2"/>
    <property type="match status" value="1"/>
</dbReference>
<organism evidence="5 6">
    <name type="scientific">Mycolicibacterium litorale</name>
    <dbReference type="NCBI Taxonomy" id="758802"/>
    <lineage>
        <taxon>Bacteria</taxon>
        <taxon>Bacillati</taxon>
        <taxon>Actinomycetota</taxon>
        <taxon>Actinomycetes</taxon>
        <taxon>Mycobacteriales</taxon>
        <taxon>Mycobacteriaceae</taxon>
        <taxon>Mycolicibacterium</taxon>
    </lineage>
</organism>
<dbReference type="Gene3D" id="3.40.47.10">
    <property type="match status" value="1"/>
</dbReference>
<dbReference type="GO" id="GO:0005886">
    <property type="term" value="C:plasma membrane"/>
    <property type="evidence" value="ECO:0007669"/>
    <property type="project" value="TreeGrafter"/>
</dbReference>
<dbReference type="Gene3D" id="3.30.70.250">
    <property type="entry name" value="Malonyl-CoA ACP transacylase, ACP-binding"/>
    <property type="match status" value="1"/>
</dbReference>
<dbReference type="SMART" id="SM00827">
    <property type="entry name" value="PKS_AT"/>
    <property type="match status" value="1"/>
</dbReference>
<reference evidence="5 6" key="1">
    <citation type="journal article" date="2019" name="Emerg. Microbes Infect.">
        <title>Comprehensive subspecies identification of 175 nontuberculous mycobacteria species based on 7547 genomic profiles.</title>
        <authorList>
            <person name="Matsumoto Y."/>
            <person name="Kinjo T."/>
            <person name="Motooka D."/>
            <person name="Nabeya D."/>
            <person name="Jung N."/>
            <person name="Uechi K."/>
            <person name="Horii T."/>
            <person name="Iida T."/>
            <person name="Fujita J."/>
            <person name="Nakamura S."/>
        </authorList>
    </citation>
    <scope>NUCLEOTIDE SEQUENCE [LARGE SCALE GENOMIC DNA]</scope>
    <source>
        <strain evidence="5 6">JCM 17423</strain>
    </source>
</reference>
<dbReference type="Gene3D" id="3.40.366.10">
    <property type="entry name" value="Malonyl-Coenzyme A Acyl Carrier Protein, domain 2"/>
    <property type="match status" value="1"/>
</dbReference>
<dbReference type="GO" id="GO:0071770">
    <property type="term" value="P:DIM/DIP cell wall layer assembly"/>
    <property type="evidence" value="ECO:0007669"/>
    <property type="project" value="TreeGrafter"/>
</dbReference>
<dbReference type="GO" id="GO:0006633">
    <property type="term" value="P:fatty acid biosynthetic process"/>
    <property type="evidence" value="ECO:0007669"/>
    <property type="project" value="TreeGrafter"/>
</dbReference>
<dbReference type="AlphaFoldDB" id="A0AAD1IK37"/>
<dbReference type="SUPFAM" id="SSF52151">
    <property type="entry name" value="FabD/lysophospholipase-like"/>
    <property type="match status" value="1"/>
</dbReference>
<keyword evidence="3" id="KW-0511">Multifunctional enzyme</keyword>
<dbReference type="GO" id="GO:0004312">
    <property type="term" value="F:fatty acid synthase activity"/>
    <property type="evidence" value="ECO:0007669"/>
    <property type="project" value="TreeGrafter"/>
</dbReference>
<evidence type="ECO:0000256" key="1">
    <source>
        <dbReference type="ARBA" id="ARBA00022450"/>
    </source>
</evidence>
<feature type="domain" description="Ketosynthase family 3 (KS3)" evidence="4">
    <location>
        <begin position="1"/>
        <end position="187"/>
    </location>
</feature>
<dbReference type="Pfam" id="PF16197">
    <property type="entry name" value="KAsynt_C_assoc"/>
    <property type="match status" value="1"/>
</dbReference>
<name>A0AAD1IK37_9MYCO</name>
<dbReference type="InterPro" id="IPR016035">
    <property type="entry name" value="Acyl_Trfase/lysoPLipase"/>
</dbReference>
<dbReference type="InterPro" id="IPR014043">
    <property type="entry name" value="Acyl_transferase_dom"/>
</dbReference>
<dbReference type="InterPro" id="IPR032821">
    <property type="entry name" value="PKS_assoc"/>
</dbReference>
<dbReference type="GO" id="GO:0005737">
    <property type="term" value="C:cytoplasm"/>
    <property type="evidence" value="ECO:0007669"/>
    <property type="project" value="TreeGrafter"/>
</dbReference>
<keyword evidence="2" id="KW-0597">Phosphoprotein</keyword>
<keyword evidence="6" id="KW-1185">Reference proteome</keyword>
<dbReference type="InterPro" id="IPR020841">
    <property type="entry name" value="PKS_Beta-ketoAc_synthase_dom"/>
</dbReference>
<evidence type="ECO:0000313" key="6">
    <source>
        <dbReference type="Proteomes" id="UP000466607"/>
    </source>
</evidence>
<dbReference type="EMBL" id="AP022586">
    <property type="protein sequence ID" value="BBY15893.1"/>
    <property type="molecule type" value="Genomic_DNA"/>
</dbReference>
<dbReference type="Pfam" id="PF00698">
    <property type="entry name" value="Acyl_transf_1"/>
    <property type="match status" value="1"/>
</dbReference>
<sequence length="455" mass="47027">MRVVVLKRLADAVGDGDRVLAVVRGSAVNQDGRSNGLMAPNPGAQIAVLRAACANGGVDGREVDYVEAHGTGTLLGDPIEARALGTVLGRGRGPDSPLLIGSVKSNLGHLEAAAGIAGFIKTVLAVQRGHLPANRGFGQPNPHIPFDELRLRVVAAPTDWPATGRPRRAGVSSFGFGGTNAHVVLEQPPTQPVGQTGAVTDPGQRCAVTTLVVSGKTQARVASMAQVLADWLEGAGAAIGLAEVAHTLNQHRTRHAVLATVCARDHTAAVAGLRALAAGHNAPGVVGPHPQPRRSGTVFVYSGQGSQWPGMGQRLLAEEPAFAAAVAELEAPFLEQVGFSLQQVLSAGQPVVGIARIQPVLVAMQLALTALWRSYGIEPDAVIGHSMGEVTAAVVAGALSPAQGLRVIATRSQLMSDLAGQGAMALLELDPDTTHTLIRDYPTSPWRSTPHPDKP</sequence>
<keyword evidence="1" id="KW-0596">Phosphopantetheine</keyword>
<dbReference type="SUPFAM" id="SSF53901">
    <property type="entry name" value="Thiolase-like"/>
    <property type="match status" value="1"/>
</dbReference>
<dbReference type="PANTHER" id="PTHR43775:SF37">
    <property type="entry name" value="SI:DKEY-61P9.11"/>
    <property type="match status" value="1"/>
</dbReference>
<gene>
    <name evidence="5" type="ORF">MLIT_14850</name>
</gene>
<dbReference type="SMART" id="SM00825">
    <property type="entry name" value="PKS_KS"/>
    <property type="match status" value="1"/>
</dbReference>
<dbReference type="Proteomes" id="UP000466607">
    <property type="component" value="Chromosome"/>
</dbReference>
<proteinExistence type="predicted"/>
<dbReference type="InterPro" id="IPR001227">
    <property type="entry name" value="Ac_transferase_dom_sf"/>
</dbReference>
<evidence type="ECO:0000256" key="3">
    <source>
        <dbReference type="ARBA" id="ARBA00023268"/>
    </source>
</evidence>
<protein>
    <recommendedName>
        <fullName evidence="4">Ketosynthase family 3 (KS3) domain-containing protein</fullName>
    </recommendedName>
</protein>
<dbReference type="InterPro" id="IPR016039">
    <property type="entry name" value="Thiolase-like"/>
</dbReference>
<evidence type="ECO:0000313" key="5">
    <source>
        <dbReference type="EMBL" id="BBY15893.1"/>
    </source>
</evidence>
<dbReference type="CDD" id="cd00833">
    <property type="entry name" value="PKS"/>
    <property type="match status" value="1"/>
</dbReference>
<evidence type="ECO:0000256" key="2">
    <source>
        <dbReference type="ARBA" id="ARBA00022553"/>
    </source>
</evidence>